<dbReference type="EMBL" id="BFAA01011226">
    <property type="protein sequence ID" value="GCB75639.1"/>
    <property type="molecule type" value="Genomic_DNA"/>
</dbReference>
<gene>
    <name evidence="1" type="ORF">scyTo_0017369</name>
</gene>
<accession>A0A401PR82</accession>
<dbReference type="STRING" id="75743.A0A401PR82"/>
<organism evidence="1 2">
    <name type="scientific">Scyliorhinus torazame</name>
    <name type="common">Cloudy catshark</name>
    <name type="synonym">Catulus torazame</name>
    <dbReference type="NCBI Taxonomy" id="75743"/>
    <lineage>
        <taxon>Eukaryota</taxon>
        <taxon>Metazoa</taxon>
        <taxon>Chordata</taxon>
        <taxon>Craniata</taxon>
        <taxon>Vertebrata</taxon>
        <taxon>Chondrichthyes</taxon>
        <taxon>Elasmobranchii</taxon>
        <taxon>Galeomorphii</taxon>
        <taxon>Galeoidea</taxon>
        <taxon>Carcharhiniformes</taxon>
        <taxon>Scyliorhinidae</taxon>
        <taxon>Scyliorhinus</taxon>
    </lineage>
</organism>
<dbReference type="Proteomes" id="UP000288216">
    <property type="component" value="Unassembled WGS sequence"/>
</dbReference>
<dbReference type="PANTHER" id="PTHR14383">
    <property type="entry name" value="SWAP-70 RECOMBINASE"/>
    <property type="match status" value="1"/>
</dbReference>
<evidence type="ECO:0000313" key="2">
    <source>
        <dbReference type="Proteomes" id="UP000288216"/>
    </source>
</evidence>
<dbReference type="PANTHER" id="PTHR14383:SF6">
    <property type="entry name" value="SWITCH-ASSOCIATED PROTEIN 70"/>
    <property type="match status" value="1"/>
</dbReference>
<name>A0A401PR82_SCYTO</name>
<proteinExistence type="predicted"/>
<dbReference type="AlphaFoldDB" id="A0A401PR82"/>
<sequence>MPYLNRFILDKVQPNSFDKSDFNRMCWTLCVKKNLNRNNLLISDDDTFKVWCIFNFLSEDVYPLIIVPEERRLSFIVEHC</sequence>
<reference evidence="1 2" key="1">
    <citation type="journal article" date="2018" name="Nat. Ecol. Evol.">
        <title>Shark genomes provide insights into elasmobranch evolution and the origin of vertebrates.</title>
        <authorList>
            <person name="Hara Y"/>
            <person name="Yamaguchi K"/>
            <person name="Onimaru K"/>
            <person name="Kadota M"/>
            <person name="Koyanagi M"/>
            <person name="Keeley SD"/>
            <person name="Tatsumi K"/>
            <person name="Tanaka K"/>
            <person name="Motone F"/>
            <person name="Kageyama Y"/>
            <person name="Nozu R"/>
            <person name="Adachi N"/>
            <person name="Nishimura O"/>
            <person name="Nakagawa R"/>
            <person name="Tanegashima C"/>
            <person name="Kiyatake I"/>
            <person name="Matsumoto R"/>
            <person name="Murakumo K"/>
            <person name="Nishida K"/>
            <person name="Terakita A"/>
            <person name="Kuratani S"/>
            <person name="Sato K"/>
            <person name="Hyodo S Kuraku.S."/>
        </authorList>
    </citation>
    <scope>NUCLEOTIDE SEQUENCE [LARGE SCALE GENOMIC DNA]</scope>
</reference>
<dbReference type="GO" id="GO:0005634">
    <property type="term" value="C:nucleus"/>
    <property type="evidence" value="ECO:0007669"/>
    <property type="project" value="TreeGrafter"/>
</dbReference>
<protein>
    <submittedName>
        <fullName evidence="1">Uncharacterized protein</fullName>
    </submittedName>
</protein>
<evidence type="ECO:0000313" key="1">
    <source>
        <dbReference type="EMBL" id="GCB75639.1"/>
    </source>
</evidence>
<keyword evidence="2" id="KW-1185">Reference proteome</keyword>
<dbReference type="GO" id="GO:0005737">
    <property type="term" value="C:cytoplasm"/>
    <property type="evidence" value="ECO:0007669"/>
    <property type="project" value="TreeGrafter"/>
</dbReference>
<comment type="caution">
    <text evidence="1">The sequence shown here is derived from an EMBL/GenBank/DDBJ whole genome shotgun (WGS) entry which is preliminary data.</text>
</comment>
<dbReference type="OrthoDB" id="8434295at2759"/>
<dbReference type="OMA" id="SDFNRMC"/>